<dbReference type="RefSeq" id="XP_010914724.2">
    <property type="nucleotide sequence ID" value="XM_010916422.3"/>
</dbReference>
<dbReference type="InParanoid" id="A0A6I9QXB6"/>
<dbReference type="FunFam" id="1.25.40.10:FF:000073">
    <property type="entry name" value="Pentatricopeptide repeat-containing protein chloroplastic"/>
    <property type="match status" value="1"/>
</dbReference>
<dbReference type="NCBIfam" id="TIGR00756">
    <property type="entry name" value="PPR"/>
    <property type="match status" value="6"/>
</dbReference>
<dbReference type="Pfam" id="PF13041">
    <property type="entry name" value="PPR_2"/>
    <property type="match status" value="4"/>
</dbReference>
<organism evidence="3 4">
    <name type="scientific">Elaeis guineensis var. tenera</name>
    <name type="common">Oil palm</name>
    <dbReference type="NCBI Taxonomy" id="51953"/>
    <lineage>
        <taxon>Eukaryota</taxon>
        <taxon>Viridiplantae</taxon>
        <taxon>Streptophyta</taxon>
        <taxon>Embryophyta</taxon>
        <taxon>Tracheophyta</taxon>
        <taxon>Spermatophyta</taxon>
        <taxon>Magnoliopsida</taxon>
        <taxon>Liliopsida</taxon>
        <taxon>Arecaceae</taxon>
        <taxon>Arecoideae</taxon>
        <taxon>Cocoseae</taxon>
        <taxon>Elaeidinae</taxon>
        <taxon>Elaeis</taxon>
    </lineage>
</organism>
<gene>
    <name evidence="4" type="primary">LOC105040042</name>
</gene>
<dbReference type="AlphaFoldDB" id="A0A6I9QXB6"/>
<dbReference type="Proteomes" id="UP000504607">
    <property type="component" value="Chromosome 1"/>
</dbReference>
<name>A0A6I9QXB6_ELAGV</name>
<evidence type="ECO:0000313" key="3">
    <source>
        <dbReference type="Proteomes" id="UP000504607"/>
    </source>
</evidence>
<feature type="repeat" description="PPR" evidence="2">
    <location>
        <begin position="404"/>
        <end position="438"/>
    </location>
</feature>
<dbReference type="Pfam" id="PF01535">
    <property type="entry name" value="PPR"/>
    <property type="match status" value="4"/>
</dbReference>
<dbReference type="InterPro" id="IPR050421">
    <property type="entry name" value="PPR"/>
</dbReference>
<proteinExistence type="predicted"/>
<dbReference type="FunCoup" id="A0A6I9QXB6">
    <property type="interactions" value="229"/>
</dbReference>
<dbReference type="Gene3D" id="1.25.40.10">
    <property type="entry name" value="Tetratricopeptide repeat domain"/>
    <property type="match status" value="6"/>
</dbReference>
<evidence type="ECO:0000313" key="4">
    <source>
        <dbReference type="RefSeq" id="XP_010914724.2"/>
    </source>
</evidence>
<dbReference type="KEGG" id="egu:105040042"/>
<feature type="repeat" description="PPR" evidence="2">
    <location>
        <begin position="505"/>
        <end position="539"/>
    </location>
</feature>
<sequence>MRFDPEHGIKFYSNLNPPGISWQGLKEALAHSLCYHCHYSDHLRRLHARIIYSGLGHNPYLSSLLITKYFSFGDVHSARPVFSSHKGRPTKSLVWNSLIRGYLRSGWPRLALDVYREMVTLSFTKCEPDKQTFHLVLTACARLSEFELGYQVADLARTKGLQDDLLVGTALVGLWSKAGDLETARKLFDKMAVRDAVSWNAMISGYSLAGLLFEAMGLFKDMRLARGIPPTEATFVSLISCCASSGSVNNGEAVRSLVIKIGFEDDRFVLNSLMEMYIQCDSLDVAADLFNRMVSKDSISWSTMVGGYVQHEQPSDALKLFHSMVLNTEIQPTRSILIHVLHACADLGDWKQGRWIEEKYLASGSSEFETDSLVITALIYMYTKCGKMEIALNYLDRSVQVRGDVIAWNAVIKAFSELGEVDRAVELTLEMQRRGISLDIATLLMLLSVISLIPSLTKGTEIHAHVIKRGFEMERSIANSLIDMYGRCGCIGESRQVFNGILGKDVVSWSSLIKAYAWNGNVEEALNLFEKMREDKIKPNHFTFLAMLSACSHSGLVEKAWEIFRCMKEKYCLEPDVEHLTCMVDMFCRAAHLHEAYHLLQDWMPKVCKSAVIWSTLLSSCRLYGDVAIGEAAARHLFYLEPKNAANYLMLADIYISAGRREDANGVLRLLRARGLECRPGCRPGCSWFEGG</sequence>
<keyword evidence="1" id="KW-0677">Repeat</keyword>
<feature type="repeat" description="PPR" evidence="2">
    <location>
        <begin position="540"/>
        <end position="574"/>
    </location>
</feature>
<dbReference type="PROSITE" id="PS51375">
    <property type="entry name" value="PPR"/>
    <property type="match status" value="6"/>
</dbReference>
<evidence type="ECO:0000256" key="1">
    <source>
        <dbReference type="ARBA" id="ARBA00022737"/>
    </source>
</evidence>
<dbReference type="FunFam" id="1.25.40.10:FF:001093">
    <property type="entry name" value="Pentatricopeptide repeat-containing protein At2g34400"/>
    <property type="match status" value="1"/>
</dbReference>
<dbReference type="Pfam" id="PF20431">
    <property type="entry name" value="E_motif"/>
    <property type="match status" value="1"/>
</dbReference>
<dbReference type="InterPro" id="IPR002885">
    <property type="entry name" value="PPR_rpt"/>
</dbReference>
<feature type="repeat" description="PPR" evidence="2">
    <location>
        <begin position="195"/>
        <end position="229"/>
    </location>
</feature>
<dbReference type="GeneID" id="105040042"/>
<accession>A0A6I9QXB6</accession>
<feature type="repeat" description="PPR" evidence="2">
    <location>
        <begin position="91"/>
        <end position="125"/>
    </location>
</feature>
<dbReference type="FunFam" id="1.25.40.10:FF:000344">
    <property type="entry name" value="Pentatricopeptide repeat-containing protein"/>
    <property type="match status" value="1"/>
</dbReference>
<dbReference type="OrthoDB" id="733871at2759"/>
<dbReference type="PANTHER" id="PTHR47928:SF207">
    <property type="entry name" value="PENTATRICOPEPTIDE REPEAT-CONTAINING PROTEIN"/>
    <property type="match status" value="1"/>
</dbReference>
<dbReference type="PANTHER" id="PTHR47928">
    <property type="entry name" value="REPEAT-CONTAINING PROTEIN, PUTATIVE-RELATED"/>
    <property type="match status" value="1"/>
</dbReference>
<dbReference type="InterPro" id="IPR011990">
    <property type="entry name" value="TPR-like_helical_dom_sf"/>
</dbReference>
<reference evidence="4" key="1">
    <citation type="submission" date="2025-08" db="UniProtKB">
        <authorList>
            <consortium name="RefSeq"/>
        </authorList>
    </citation>
    <scope>IDENTIFICATION</scope>
</reference>
<keyword evidence="3" id="KW-1185">Reference proteome</keyword>
<evidence type="ECO:0000256" key="2">
    <source>
        <dbReference type="PROSITE-ProRule" id="PRU00708"/>
    </source>
</evidence>
<protein>
    <submittedName>
        <fullName evidence="4">Pentatricopeptide repeat-containing protein At5g27110-like</fullName>
    </submittedName>
</protein>
<dbReference type="SUPFAM" id="SSF48452">
    <property type="entry name" value="TPR-like"/>
    <property type="match status" value="2"/>
</dbReference>
<feature type="repeat" description="PPR" evidence="2">
    <location>
        <begin position="297"/>
        <end position="332"/>
    </location>
</feature>
<dbReference type="InterPro" id="IPR046848">
    <property type="entry name" value="E_motif"/>
</dbReference>